<organism evidence="2 3">
    <name type="scientific">Nocardiopsis endophytica</name>
    <dbReference type="NCBI Taxonomy" id="3018445"/>
    <lineage>
        <taxon>Bacteria</taxon>
        <taxon>Bacillati</taxon>
        <taxon>Actinomycetota</taxon>
        <taxon>Actinomycetes</taxon>
        <taxon>Streptosporangiales</taxon>
        <taxon>Nocardiopsidaceae</taxon>
        <taxon>Nocardiopsis</taxon>
    </lineage>
</organism>
<dbReference type="Proteomes" id="UP001527866">
    <property type="component" value="Unassembled WGS sequence"/>
</dbReference>
<proteinExistence type="predicted"/>
<feature type="region of interest" description="Disordered" evidence="1">
    <location>
        <begin position="98"/>
        <end position="117"/>
    </location>
</feature>
<feature type="region of interest" description="Disordered" evidence="1">
    <location>
        <begin position="1"/>
        <end position="40"/>
    </location>
</feature>
<evidence type="ECO:0000256" key="1">
    <source>
        <dbReference type="SAM" id="MobiDB-lite"/>
    </source>
</evidence>
<dbReference type="RefSeq" id="WP_270683819.1">
    <property type="nucleotide sequence ID" value="NZ_JAQFWQ010000008.1"/>
</dbReference>
<feature type="compositionally biased region" description="Gly residues" evidence="1">
    <location>
        <begin position="1"/>
        <end position="10"/>
    </location>
</feature>
<protein>
    <recommendedName>
        <fullName evidence="4">ATP/GTP-binding protein</fullName>
    </recommendedName>
</protein>
<evidence type="ECO:0008006" key="4">
    <source>
        <dbReference type="Google" id="ProtNLM"/>
    </source>
</evidence>
<reference evidence="2 3" key="1">
    <citation type="submission" date="2023-01" db="EMBL/GenBank/DDBJ databases">
        <title>Draft genome sequence of Nocardiopsis sp. RSe5-2 isolated from halophytes.</title>
        <authorList>
            <person name="Duangmal K."/>
            <person name="Chantavorakit T."/>
        </authorList>
    </citation>
    <scope>NUCLEOTIDE SEQUENCE [LARGE SCALE GENOMIC DNA]</scope>
    <source>
        <strain evidence="2 3">RSe5-2</strain>
    </source>
</reference>
<accession>A0ABT4TZ06</accession>
<comment type="caution">
    <text evidence="2">The sequence shown here is derived from an EMBL/GenBank/DDBJ whole genome shotgun (WGS) entry which is preliminary data.</text>
</comment>
<dbReference type="EMBL" id="JAQFWQ010000008">
    <property type="protein sequence ID" value="MDA2809924.1"/>
    <property type="molecule type" value="Genomic_DNA"/>
</dbReference>
<sequence length="179" mass="18121">MPGGGAGGGGDDGEPAFDPVALADQARDAMHLPGPGLNSSPGADAPVLVQVPVWLWVDEAAWEPVIAEAEVPGGAVSVTATPTSADWSMGDGEVVTCSGPGRPYDPGRDDPASASPDCGHTYTRASTGDYTVEVEVTWSVSWEATDGTGGELAPLFTEADTEVDVVESQGLVQTRAAAP</sequence>
<gene>
    <name evidence="2" type="ORF">O4J56_04675</name>
</gene>
<name>A0ABT4TZ06_9ACTN</name>
<evidence type="ECO:0000313" key="2">
    <source>
        <dbReference type="EMBL" id="MDA2809924.1"/>
    </source>
</evidence>
<evidence type="ECO:0000313" key="3">
    <source>
        <dbReference type="Proteomes" id="UP001527866"/>
    </source>
</evidence>
<keyword evidence="3" id="KW-1185">Reference proteome</keyword>